<organism evidence="2 3">
    <name type="scientific">Tanacetum coccineum</name>
    <dbReference type="NCBI Taxonomy" id="301880"/>
    <lineage>
        <taxon>Eukaryota</taxon>
        <taxon>Viridiplantae</taxon>
        <taxon>Streptophyta</taxon>
        <taxon>Embryophyta</taxon>
        <taxon>Tracheophyta</taxon>
        <taxon>Spermatophyta</taxon>
        <taxon>Magnoliopsida</taxon>
        <taxon>eudicotyledons</taxon>
        <taxon>Gunneridae</taxon>
        <taxon>Pentapetalae</taxon>
        <taxon>asterids</taxon>
        <taxon>campanulids</taxon>
        <taxon>Asterales</taxon>
        <taxon>Asteraceae</taxon>
        <taxon>Asteroideae</taxon>
        <taxon>Anthemideae</taxon>
        <taxon>Anthemidinae</taxon>
        <taxon>Tanacetum</taxon>
    </lineage>
</organism>
<proteinExistence type="predicted"/>
<reference evidence="2" key="1">
    <citation type="journal article" date="2022" name="Int. J. Mol. Sci.">
        <title>Draft Genome of Tanacetum Coccineum: Genomic Comparison of Closely Related Tanacetum-Family Plants.</title>
        <authorList>
            <person name="Yamashiro T."/>
            <person name="Shiraishi A."/>
            <person name="Nakayama K."/>
            <person name="Satake H."/>
        </authorList>
    </citation>
    <scope>NUCLEOTIDE SEQUENCE</scope>
</reference>
<name>A0ABQ5AKC9_9ASTR</name>
<feature type="region of interest" description="Disordered" evidence="1">
    <location>
        <begin position="45"/>
        <end position="85"/>
    </location>
</feature>
<protein>
    <submittedName>
        <fullName evidence="2">Uncharacterized protein</fullName>
    </submittedName>
</protein>
<comment type="caution">
    <text evidence="2">The sequence shown here is derived from an EMBL/GenBank/DDBJ whole genome shotgun (WGS) entry which is preliminary data.</text>
</comment>
<accession>A0ABQ5AKC9</accession>
<evidence type="ECO:0000313" key="3">
    <source>
        <dbReference type="Proteomes" id="UP001151760"/>
    </source>
</evidence>
<dbReference type="Proteomes" id="UP001151760">
    <property type="component" value="Unassembled WGS sequence"/>
</dbReference>
<keyword evidence="3" id="KW-1185">Reference proteome</keyword>
<evidence type="ECO:0000256" key="1">
    <source>
        <dbReference type="SAM" id="MobiDB-lite"/>
    </source>
</evidence>
<feature type="compositionally biased region" description="Acidic residues" evidence="1">
    <location>
        <begin position="70"/>
        <end position="81"/>
    </location>
</feature>
<sequence length="101" mass="9998">MNPWSVPRAKVDPGSLAAATAKLSLISNLRDKVVKQALFQGGMSASGMIPLRSSDGSINGGDGISGSGDDSGDSGDGDGDGDISAAAYSTIHASMDGDRGV</sequence>
<dbReference type="EMBL" id="BQNB010012375">
    <property type="protein sequence ID" value="GJT02783.1"/>
    <property type="molecule type" value="Genomic_DNA"/>
</dbReference>
<reference evidence="2" key="2">
    <citation type="submission" date="2022-01" db="EMBL/GenBank/DDBJ databases">
        <authorList>
            <person name="Yamashiro T."/>
            <person name="Shiraishi A."/>
            <person name="Satake H."/>
            <person name="Nakayama K."/>
        </authorList>
    </citation>
    <scope>NUCLEOTIDE SEQUENCE</scope>
</reference>
<evidence type="ECO:0000313" key="2">
    <source>
        <dbReference type="EMBL" id="GJT02783.1"/>
    </source>
</evidence>
<gene>
    <name evidence="2" type="ORF">Tco_0823952</name>
</gene>